<dbReference type="Proteomes" id="UP000807353">
    <property type="component" value="Unassembled WGS sequence"/>
</dbReference>
<dbReference type="SUPFAM" id="SSF144232">
    <property type="entry name" value="HIT/MYND zinc finger-like"/>
    <property type="match status" value="1"/>
</dbReference>
<dbReference type="OrthoDB" id="3071392at2759"/>
<dbReference type="Gene3D" id="6.10.140.2220">
    <property type="match status" value="1"/>
</dbReference>
<keyword evidence="2 4" id="KW-0863">Zinc-finger</keyword>
<evidence type="ECO:0000313" key="8">
    <source>
        <dbReference type="Proteomes" id="UP000807353"/>
    </source>
</evidence>
<keyword evidence="8" id="KW-1185">Reference proteome</keyword>
<keyword evidence="3" id="KW-0862">Zinc</keyword>
<evidence type="ECO:0000256" key="4">
    <source>
        <dbReference type="PROSITE-ProRule" id="PRU00134"/>
    </source>
</evidence>
<proteinExistence type="predicted"/>
<comment type="caution">
    <text evidence="7">The sequence shown here is derived from an EMBL/GenBank/DDBJ whole genome shotgun (WGS) entry which is preliminary data.</text>
</comment>
<evidence type="ECO:0000256" key="3">
    <source>
        <dbReference type="ARBA" id="ARBA00022833"/>
    </source>
</evidence>
<sequence length="642" mass="71249">MAETMGSMSLSAVEYIVQMVDFNNCIGEYPQVFRIFFHNLQSTPPTRCVSDGDKLKTLLGAKSFQGVTLAHYRLLARHKDHPHRNRSYLAHCLTNYWPSIWKWIEYLYAVDPRVFSSLNIPIDTAGLRTMIIRLIGDITLGGPTTFGGTIKATPGVLPVLTDIWAKVSKKGVLEGRDVVEFSITTMIIYNLIEFDPSRVQTFVDTLGGEISRVATLMLNHTQRALNNAFEPGALHEGQTGLVLVSLLIGLLPGLHHALLSQNSMVLITRAFGKISTTHHGPLEPTTEGISRLRLTPFPAGDVARQSEDFSLSTLACLSFFTQASIASGGFTWIIQAIRSGFIPAMIRSASTGDSEIDDMLELTMGVLQQYLVYRSVLRALSKALQDPIISALESNLSQDTKVWRAWVKFRQAFGEFLVMKESFDIGGEHVQRCSSARCSKIEDDASFKLCSNCQEACYCSPSCQRYDWKYEGHREACASLAKDRADGISPPISPRDLAFFHFVAINGITSYRGAIFQLRDEYFASLHYPTAGRSFIILIDYSNGPLQLSVSTQNEPPKYSQYKATRHYSHLFSTVVARPLSYSAVVDVHIVVPYGSEPVYISYPSDMANALYGQMERQTQGIGPTTMHPQSNQDSAQNGKVG</sequence>
<reference evidence="7" key="1">
    <citation type="submission" date="2020-11" db="EMBL/GenBank/DDBJ databases">
        <authorList>
            <consortium name="DOE Joint Genome Institute"/>
            <person name="Ahrendt S."/>
            <person name="Riley R."/>
            <person name="Andreopoulos W."/>
            <person name="Labutti K."/>
            <person name="Pangilinan J."/>
            <person name="Ruiz-Duenas F.J."/>
            <person name="Barrasa J.M."/>
            <person name="Sanchez-Garcia M."/>
            <person name="Camarero S."/>
            <person name="Miyauchi S."/>
            <person name="Serrano A."/>
            <person name="Linde D."/>
            <person name="Babiker R."/>
            <person name="Drula E."/>
            <person name="Ayuso-Fernandez I."/>
            <person name="Pacheco R."/>
            <person name="Padilla G."/>
            <person name="Ferreira P."/>
            <person name="Barriuso J."/>
            <person name="Kellner H."/>
            <person name="Castanera R."/>
            <person name="Alfaro M."/>
            <person name="Ramirez L."/>
            <person name="Pisabarro A.G."/>
            <person name="Kuo A."/>
            <person name="Tritt A."/>
            <person name="Lipzen A."/>
            <person name="He G."/>
            <person name="Yan M."/>
            <person name="Ng V."/>
            <person name="Cullen D."/>
            <person name="Martin F."/>
            <person name="Rosso M.-N."/>
            <person name="Henrissat B."/>
            <person name="Hibbett D."/>
            <person name="Martinez A.T."/>
            <person name="Grigoriev I.V."/>
        </authorList>
    </citation>
    <scope>NUCLEOTIDE SEQUENCE</scope>
    <source>
        <strain evidence="7">CBS 247.69</strain>
    </source>
</reference>
<evidence type="ECO:0000259" key="6">
    <source>
        <dbReference type="PROSITE" id="PS50865"/>
    </source>
</evidence>
<organism evidence="7 8">
    <name type="scientific">Collybia nuda</name>
    <dbReference type="NCBI Taxonomy" id="64659"/>
    <lineage>
        <taxon>Eukaryota</taxon>
        <taxon>Fungi</taxon>
        <taxon>Dikarya</taxon>
        <taxon>Basidiomycota</taxon>
        <taxon>Agaricomycotina</taxon>
        <taxon>Agaricomycetes</taxon>
        <taxon>Agaricomycetidae</taxon>
        <taxon>Agaricales</taxon>
        <taxon>Tricholomatineae</taxon>
        <taxon>Clitocybaceae</taxon>
        <taxon>Collybia</taxon>
    </lineage>
</organism>
<dbReference type="PROSITE" id="PS50865">
    <property type="entry name" value="ZF_MYND_2"/>
    <property type="match status" value="1"/>
</dbReference>
<evidence type="ECO:0000313" key="7">
    <source>
        <dbReference type="EMBL" id="KAF9467232.1"/>
    </source>
</evidence>
<accession>A0A9P5YE73</accession>
<gene>
    <name evidence="7" type="ORF">BDZ94DRAFT_62221</name>
</gene>
<dbReference type="GO" id="GO:0008270">
    <property type="term" value="F:zinc ion binding"/>
    <property type="evidence" value="ECO:0007669"/>
    <property type="project" value="UniProtKB-KW"/>
</dbReference>
<feature type="region of interest" description="Disordered" evidence="5">
    <location>
        <begin position="620"/>
        <end position="642"/>
    </location>
</feature>
<keyword evidence="1" id="KW-0479">Metal-binding</keyword>
<feature type="domain" description="MYND-type" evidence="6">
    <location>
        <begin position="435"/>
        <end position="477"/>
    </location>
</feature>
<name>A0A9P5YE73_9AGAR</name>
<evidence type="ECO:0000256" key="5">
    <source>
        <dbReference type="SAM" id="MobiDB-lite"/>
    </source>
</evidence>
<evidence type="ECO:0000256" key="2">
    <source>
        <dbReference type="ARBA" id="ARBA00022771"/>
    </source>
</evidence>
<dbReference type="InterPro" id="IPR002893">
    <property type="entry name" value="Znf_MYND"/>
</dbReference>
<evidence type="ECO:0000256" key="1">
    <source>
        <dbReference type="ARBA" id="ARBA00022723"/>
    </source>
</evidence>
<protein>
    <recommendedName>
        <fullName evidence="6">MYND-type domain-containing protein</fullName>
    </recommendedName>
</protein>
<dbReference type="EMBL" id="MU150238">
    <property type="protein sequence ID" value="KAF9467232.1"/>
    <property type="molecule type" value="Genomic_DNA"/>
</dbReference>
<dbReference type="AlphaFoldDB" id="A0A9P5YE73"/>